<organism evidence="3 4">
    <name type="scientific">Edaphochlamys debaryana</name>
    <dbReference type="NCBI Taxonomy" id="47281"/>
    <lineage>
        <taxon>Eukaryota</taxon>
        <taxon>Viridiplantae</taxon>
        <taxon>Chlorophyta</taxon>
        <taxon>core chlorophytes</taxon>
        <taxon>Chlorophyceae</taxon>
        <taxon>CS clade</taxon>
        <taxon>Chlamydomonadales</taxon>
        <taxon>Chlamydomonadales incertae sedis</taxon>
        <taxon>Edaphochlamys</taxon>
    </lineage>
</organism>
<protein>
    <submittedName>
        <fullName evidence="3">Uncharacterized protein</fullName>
    </submittedName>
</protein>
<dbReference type="Proteomes" id="UP000612055">
    <property type="component" value="Unassembled WGS sequence"/>
</dbReference>
<evidence type="ECO:0000256" key="2">
    <source>
        <dbReference type="SAM" id="SignalP"/>
    </source>
</evidence>
<feature type="chain" id="PRO_5032803406" evidence="2">
    <location>
        <begin position="24"/>
        <end position="184"/>
    </location>
</feature>
<dbReference type="OrthoDB" id="525705at2759"/>
<keyword evidence="4" id="KW-1185">Reference proteome</keyword>
<gene>
    <name evidence="3" type="ORF">HYH03_011981</name>
</gene>
<proteinExistence type="predicted"/>
<accession>A0A835XZ31</accession>
<evidence type="ECO:0000256" key="1">
    <source>
        <dbReference type="SAM" id="MobiDB-lite"/>
    </source>
</evidence>
<evidence type="ECO:0000313" key="4">
    <source>
        <dbReference type="Proteomes" id="UP000612055"/>
    </source>
</evidence>
<sequence length="184" mass="19275">MRAQTRAVALGVVVLALAATAAAVDVTAELPAHVDASAITCVKQKDALQCDLLSDCVWCAKPGTKWGTGCYPMSAARLLPKKWGVECDKDLTPSPEPQPQREQEQAEQVQASACDGKSEGSCVAPACVWCTSAAVGGGCYTPEEAKKLPGAIFKCKTTPSAGAWGDLGGRAFRGAARQHEREQQ</sequence>
<comment type="caution">
    <text evidence="3">The sequence shown here is derived from an EMBL/GenBank/DDBJ whole genome shotgun (WGS) entry which is preliminary data.</text>
</comment>
<reference evidence="3" key="1">
    <citation type="journal article" date="2020" name="bioRxiv">
        <title>Comparative genomics of Chlamydomonas.</title>
        <authorList>
            <person name="Craig R.J."/>
            <person name="Hasan A.R."/>
            <person name="Ness R.W."/>
            <person name="Keightley P.D."/>
        </authorList>
    </citation>
    <scope>NUCLEOTIDE SEQUENCE</scope>
    <source>
        <strain evidence="3">CCAP 11/70</strain>
    </source>
</reference>
<feature type="signal peptide" evidence="2">
    <location>
        <begin position="1"/>
        <end position="23"/>
    </location>
</feature>
<dbReference type="EMBL" id="JAEHOE010000072">
    <property type="protein sequence ID" value="KAG2489530.1"/>
    <property type="molecule type" value="Genomic_DNA"/>
</dbReference>
<dbReference type="AlphaFoldDB" id="A0A835XZ31"/>
<name>A0A835XZ31_9CHLO</name>
<keyword evidence="2" id="KW-0732">Signal</keyword>
<feature type="region of interest" description="Disordered" evidence="1">
    <location>
        <begin position="88"/>
        <end position="110"/>
    </location>
</feature>
<evidence type="ECO:0000313" key="3">
    <source>
        <dbReference type="EMBL" id="KAG2489530.1"/>
    </source>
</evidence>